<name>A0A7J7K492_BUGNE</name>
<keyword evidence="6" id="KW-1185">Reference proteome</keyword>
<dbReference type="OrthoDB" id="538223at2759"/>
<organism evidence="5 6">
    <name type="scientific">Bugula neritina</name>
    <name type="common">Brown bryozoan</name>
    <name type="synonym">Sertularia neritina</name>
    <dbReference type="NCBI Taxonomy" id="10212"/>
    <lineage>
        <taxon>Eukaryota</taxon>
        <taxon>Metazoa</taxon>
        <taxon>Spiralia</taxon>
        <taxon>Lophotrochozoa</taxon>
        <taxon>Bryozoa</taxon>
        <taxon>Gymnolaemata</taxon>
        <taxon>Cheilostomatida</taxon>
        <taxon>Flustrina</taxon>
        <taxon>Buguloidea</taxon>
        <taxon>Bugulidae</taxon>
        <taxon>Bugula</taxon>
    </lineage>
</organism>
<dbReference type="InterPro" id="IPR050995">
    <property type="entry name" value="WD-F-box_domain-protein"/>
</dbReference>
<feature type="repeat" description="WD" evidence="3">
    <location>
        <begin position="378"/>
        <end position="419"/>
    </location>
</feature>
<evidence type="ECO:0000256" key="4">
    <source>
        <dbReference type="SAM" id="MobiDB-lite"/>
    </source>
</evidence>
<protein>
    <submittedName>
        <fullName evidence="5">SPAG16</fullName>
    </submittedName>
</protein>
<evidence type="ECO:0000256" key="3">
    <source>
        <dbReference type="PROSITE-ProRule" id="PRU00221"/>
    </source>
</evidence>
<comment type="caution">
    <text evidence="5">The sequence shown here is derived from an EMBL/GenBank/DDBJ whole genome shotgun (WGS) entry which is preliminary data.</text>
</comment>
<dbReference type="AlphaFoldDB" id="A0A7J7K492"/>
<dbReference type="InterPro" id="IPR036322">
    <property type="entry name" value="WD40_repeat_dom_sf"/>
</dbReference>
<accession>A0A7J7K492</accession>
<dbReference type="GO" id="GO:0035082">
    <property type="term" value="P:axoneme assembly"/>
    <property type="evidence" value="ECO:0007669"/>
    <property type="project" value="TreeGrafter"/>
</dbReference>
<dbReference type="PROSITE" id="PS00678">
    <property type="entry name" value="WD_REPEATS_1"/>
    <property type="match status" value="3"/>
</dbReference>
<dbReference type="SUPFAM" id="SSF50978">
    <property type="entry name" value="WD40 repeat-like"/>
    <property type="match status" value="1"/>
</dbReference>
<dbReference type="Pfam" id="PF00400">
    <property type="entry name" value="WD40"/>
    <property type="match status" value="7"/>
</dbReference>
<dbReference type="PRINTS" id="PR00320">
    <property type="entry name" value="GPROTEINBRPT"/>
</dbReference>
<reference evidence="5" key="1">
    <citation type="submission" date="2020-06" db="EMBL/GenBank/DDBJ databases">
        <title>Draft genome of Bugula neritina, a colonial animal packing powerful symbionts and potential medicines.</title>
        <authorList>
            <person name="Rayko M."/>
        </authorList>
    </citation>
    <scope>NUCLEOTIDE SEQUENCE [LARGE SCALE GENOMIC DNA]</scope>
    <source>
        <strain evidence="5">Kwan_BN1</strain>
    </source>
</reference>
<gene>
    <name evidence="5" type="ORF">EB796_008905</name>
</gene>
<dbReference type="InterPro" id="IPR015943">
    <property type="entry name" value="WD40/YVTN_repeat-like_dom_sf"/>
</dbReference>
<dbReference type="PANTHER" id="PTHR14604:SF3">
    <property type="entry name" value="SPERM-ASSOCIATED ANTIGEN 16 PROTEIN"/>
    <property type="match status" value="1"/>
</dbReference>
<dbReference type="Proteomes" id="UP000593567">
    <property type="component" value="Unassembled WGS sequence"/>
</dbReference>
<dbReference type="SMART" id="SM00320">
    <property type="entry name" value="WD40"/>
    <property type="match status" value="7"/>
</dbReference>
<dbReference type="InterPro" id="IPR001680">
    <property type="entry name" value="WD40_rpt"/>
</dbReference>
<feature type="repeat" description="WD" evidence="3">
    <location>
        <begin position="587"/>
        <end position="619"/>
    </location>
</feature>
<dbReference type="FunFam" id="2.130.10.10:FF:001413">
    <property type="entry name" value="sperm-associated antigen 16 protein"/>
    <property type="match status" value="1"/>
</dbReference>
<evidence type="ECO:0000256" key="2">
    <source>
        <dbReference type="ARBA" id="ARBA00022737"/>
    </source>
</evidence>
<dbReference type="PROSITE" id="PS50294">
    <property type="entry name" value="WD_REPEATS_REGION"/>
    <property type="match status" value="5"/>
</dbReference>
<proteinExistence type="predicted"/>
<sequence length="619" mass="69422">MADEQAYYIEKHEIPVDSDEEFNYEEIPLEDDYTSVVEEDLDTALRVINEAKGDAEAANVQGTQLERSILTTRPEVVDDFVRNFLVRMGMQKTLNTFQCEWYELQQKGAIRDDYSTDVPDVYTQNGNLETETKYLRKEVEKFKKAAMQAREAYVKLRKERDYHRMHHRRVVQEKNALVTEIKKLKAHYASYEPTLRHLKTKYETAMKEKMLSKLEKDRALGQVTGLQNTLKNIDALKDTSSVGAPPFMPAPSQRMCKKGLELSVDENGLGPSQRALVEERKKQEAGKDMANAGQQKKHENDSEFPVDSGINPYLIYAKNSPGHLTRTGGFRLTSTYQAHSLAVSSIALHPRKQIIATTSDDFTWKMWAVPSGDLVMTGEGHTDWVSSCDFHPSGGKLATGSGDTTVKIWDFSKAECVHTFMEHKHAVWGVSWHACGDFLATCSMDNTSKVWDLNSLRCRYTLRGHTDSVNSVQYVPYSNTILTSSADKTLSLWDTRTGLCAQTFYGHMYSINSATFNTKGDTIASCDSYGNLKLFDVRTLGQLASVDIGPHPTNHVSFDSSGQLLAVSSNDSTVKMYEVSSGKVTSLIGHEDAVQATLFDRAGEFLVSAGSDYTVRIWS</sequence>
<dbReference type="PROSITE" id="PS50082">
    <property type="entry name" value="WD_REPEATS_2"/>
    <property type="match status" value="6"/>
</dbReference>
<feature type="repeat" description="WD" evidence="3">
    <location>
        <begin position="420"/>
        <end position="461"/>
    </location>
</feature>
<dbReference type="EMBL" id="VXIV02001477">
    <property type="protein sequence ID" value="KAF6032791.1"/>
    <property type="molecule type" value="Genomic_DNA"/>
</dbReference>
<dbReference type="InterPro" id="IPR019775">
    <property type="entry name" value="WD40_repeat_CS"/>
</dbReference>
<dbReference type="GO" id="GO:1990716">
    <property type="term" value="C:axonemal central apparatus"/>
    <property type="evidence" value="ECO:0007669"/>
    <property type="project" value="TreeGrafter"/>
</dbReference>
<evidence type="ECO:0000313" key="6">
    <source>
        <dbReference type="Proteomes" id="UP000593567"/>
    </source>
</evidence>
<feature type="repeat" description="WD" evidence="3">
    <location>
        <begin position="462"/>
        <end position="503"/>
    </location>
</feature>
<dbReference type="FunFam" id="2.130.10.10:FF:001313">
    <property type="entry name" value="Predicted protein"/>
    <property type="match status" value="1"/>
</dbReference>
<dbReference type="CDD" id="cd00200">
    <property type="entry name" value="WD40"/>
    <property type="match status" value="1"/>
</dbReference>
<evidence type="ECO:0000313" key="5">
    <source>
        <dbReference type="EMBL" id="KAF6032791.1"/>
    </source>
</evidence>
<dbReference type="Gene3D" id="2.130.10.10">
    <property type="entry name" value="YVTN repeat-like/Quinoprotein amine dehydrogenase"/>
    <property type="match status" value="3"/>
</dbReference>
<evidence type="ECO:0000256" key="1">
    <source>
        <dbReference type="ARBA" id="ARBA00022574"/>
    </source>
</evidence>
<feature type="region of interest" description="Disordered" evidence="4">
    <location>
        <begin position="278"/>
        <end position="304"/>
    </location>
</feature>
<feature type="repeat" description="WD" evidence="3">
    <location>
        <begin position="556"/>
        <end position="587"/>
    </location>
</feature>
<dbReference type="InterPro" id="IPR020472">
    <property type="entry name" value="WD40_PAC1"/>
</dbReference>
<keyword evidence="2" id="KW-0677">Repeat</keyword>
<keyword evidence="1 3" id="KW-0853">WD repeat</keyword>
<feature type="compositionally biased region" description="Basic and acidic residues" evidence="4">
    <location>
        <begin position="278"/>
        <end position="287"/>
    </location>
</feature>
<feature type="repeat" description="WD" evidence="3">
    <location>
        <begin position="336"/>
        <end position="377"/>
    </location>
</feature>
<dbReference type="PANTHER" id="PTHR14604">
    <property type="entry name" value="WD40 REPEAT PF20"/>
    <property type="match status" value="1"/>
</dbReference>